<dbReference type="Gene3D" id="3.90.1720.10">
    <property type="entry name" value="endopeptidase domain like (from Nostoc punctiforme)"/>
    <property type="match status" value="1"/>
</dbReference>
<dbReference type="SUPFAM" id="SSF54001">
    <property type="entry name" value="Cysteine proteinases"/>
    <property type="match status" value="1"/>
</dbReference>
<gene>
    <name evidence="1" type="ORF">SHI21_11390</name>
</gene>
<accession>A0ABU5VUT2</accession>
<protein>
    <submittedName>
        <fullName evidence="1">Uncharacterized protein</fullName>
    </submittedName>
</protein>
<dbReference type="Proteomes" id="UP001302274">
    <property type="component" value="Unassembled WGS sequence"/>
</dbReference>
<keyword evidence="2" id="KW-1185">Reference proteome</keyword>
<proteinExistence type="predicted"/>
<dbReference type="EMBL" id="JAYGJQ010000002">
    <property type="protein sequence ID" value="MEA9356815.1"/>
    <property type="molecule type" value="Genomic_DNA"/>
</dbReference>
<dbReference type="RefSeq" id="WP_323576711.1">
    <property type="nucleotide sequence ID" value="NZ_JAYGJQ010000002.1"/>
</dbReference>
<reference evidence="1 2" key="1">
    <citation type="submission" date="2023-11" db="EMBL/GenBank/DDBJ databases">
        <title>A Novel Polar Bacteriovorax (B. antarcticus) Isolated from the Biocrust in Antarctica.</title>
        <authorList>
            <person name="Mun W."/>
            <person name="Choi S.Y."/>
            <person name="Mitchell R.J."/>
        </authorList>
    </citation>
    <scope>NUCLEOTIDE SEQUENCE [LARGE SCALE GENOMIC DNA]</scope>
    <source>
        <strain evidence="1 2">PP10</strain>
    </source>
</reference>
<comment type="caution">
    <text evidence="1">The sequence shown here is derived from an EMBL/GenBank/DDBJ whole genome shotgun (WGS) entry which is preliminary data.</text>
</comment>
<organism evidence="1 2">
    <name type="scientific">Bacteriovorax antarcticus</name>
    <dbReference type="NCBI Taxonomy" id="3088717"/>
    <lineage>
        <taxon>Bacteria</taxon>
        <taxon>Pseudomonadati</taxon>
        <taxon>Bdellovibrionota</taxon>
        <taxon>Bacteriovoracia</taxon>
        <taxon>Bacteriovoracales</taxon>
        <taxon>Bacteriovoracaceae</taxon>
        <taxon>Bacteriovorax</taxon>
    </lineage>
</organism>
<evidence type="ECO:0000313" key="1">
    <source>
        <dbReference type="EMBL" id="MEA9356815.1"/>
    </source>
</evidence>
<name>A0ABU5VUT2_9BACT</name>
<evidence type="ECO:0000313" key="2">
    <source>
        <dbReference type="Proteomes" id="UP001302274"/>
    </source>
</evidence>
<sequence length="425" mass="49247">MKDFDKLIKKYTLDPKKSDIENFQKNGQALLNESFSERIELHKTLKDLSNECKVKMKDVFLKMREREDFIGAHYYTTPQISADSIEYKKTPLPIYEPKAYAPFHLANSEEKFEFKTGDILITKGISFTSATISEVASQRALFSHIVFIYVDEKTKKVSTMESYIGYGVKTYTIEEALKNENARILVLRMKDQKAAATAASFMYEKIMKLKSEDKTIPYDYELNFEDNSKLSCEEIAYDAFKETSKGKIILPENRSIVKVQDTEFLKKIGVKPGALMLPADLEIDSRFNVVLDWTDYKIIRDSLRKDAIMGVMFQWMNERNYRIHQNFRSIAARIVWSTRFIPGLWNLMSSLSGIPTDFKKDVPPAAISTIEGLKSIAGVMLEFTTLADEEFHRQNNRWMTPAELRQTIDTYLKTYPQDIINNFHE</sequence>
<dbReference type="InterPro" id="IPR038765">
    <property type="entry name" value="Papain-like_cys_pep_sf"/>
</dbReference>